<dbReference type="Proteomes" id="UP000033647">
    <property type="component" value="Unassembled WGS sequence"/>
</dbReference>
<dbReference type="GO" id="GO:0006508">
    <property type="term" value="P:proteolysis"/>
    <property type="evidence" value="ECO:0007669"/>
    <property type="project" value="InterPro"/>
</dbReference>
<evidence type="ECO:0000313" key="7">
    <source>
        <dbReference type="EMBL" id="KJX95349.1"/>
    </source>
</evidence>
<dbReference type="PANTHER" id="PTHR12792:SF0">
    <property type="entry name" value="SEPARIN"/>
    <property type="match status" value="1"/>
</dbReference>
<evidence type="ECO:0000256" key="2">
    <source>
        <dbReference type="ARBA" id="ARBA00012489"/>
    </source>
</evidence>
<dbReference type="GO" id="GO:0044732">
    <property type="term" value="C:mitotic spindle pole body"/>
    <property type="evidence" value="ECO:0007669"/>
    <property type="project" value="TreeGrafter"/>
</dbReference>
<sequence>MTDIAVEAVKTAIISGTATTATVTSLQSLLSSSKNDIQSVSTLRTTAKTPGTARSTKKAATSSSTGNKSKRDQEIKVREDEPPSLAPRARYALATEIVNIGLKALPQTMTAPVKSLKKAQMKSKGRSSVSESALQPRSGNATPVHNRPTGSGRSSPKCSSSYTSPDTAHLKAVSDCAHLAFSYLRSVDIVKLNVKPLLRNQLENGMLSLAGRMINAGLDSLAVKELRIIKRLLEQSSNAVAKQDRTAKTKANDPETMASLLRFDLDLASRPDLLPMVVTFHLHLLRILARSRKPSAVEEAAQYLRPGIRGSPVQAIQLLMEATGEVTKASRQLETVANLILQMCPGVSTAADEAAHDPSRGPEPVVVFRLQTCALEIRQEMWKLVKHEVDFEKELAEPFARCLDALMRRVTGQKQTVTLYQICKGAYSDLGLIVAQSSQVRSSATFSSLRVLSILAHQFSLHEHLHEWADLATKQCGGLEAGHARFATASTMRLSAHLACLEKAPKNTNLLSAVLCVNQCLEGQLTGSAADFEMLLEETARLVRYESSAFTDDKLRSSWRMLVCLSAGFASRYAKSYTDPRSCRLALQIINAAVSLSRTTEDLISWTTRDTVQTFVRLGALEKVSEAAATKPLTQAWSTSAITFTLSRILKALVVKSASSQTKFGVSAIIDEALIDAKHLGPLFECLLHHILELAHKRRHQSSVQSILLEIVERLDKIYPFDAHPIRRARVAATVLRGCEQFPEVLSSDVIHGRLRSPAIDSGSLGMDEGLQAYLPDIGASLAVVKAFQDGCPDTKALTGSISAWRTLLDAPGNTTSLDNVVDNPRVLVAQLVSLEGYLGVTGDDTLRAEVAQLLYDAGGRCGATVTEQYSFAAKVAMAQVSLGYAERAESVLENVGGRFDILGCEALEALDYTLCRVEVSLSLDRVLDGQELLETARAMHCALEQQDLRSSQAFLNSIQHGRGWLLHSLVLLALARPEQSLRSARRAVKLLSGIWAKLERSINHTKAPKTEGHSEYSEAEPVDRLASKVSKLNLQPQKTAASQSSDGLIGKGAAFWPVARVLCRAFLHLADLYVHHGIFNEANYASEQAVKTAEACQSRQLLDRVRYHRSILLTAAGRTEEAELSLAQERSDTDARQTLATIELLRAQATLSTKNGEYKSAFKSIEEAEVVARELQSSQPAQCEEALPASISGSSASKPGPPTKIAKRPAKPGPPSKSSRTTTVSKTNQRAAATTTSLEPYMLRKLETRLKLEKAAVSLKTGHENNFQLAKLADTCAALSGSFKWRQLEYETFMSQLSDALEADFAFNALPETTLSFPALQCSGRKPSLDVAVAAPSSDLKSGRPTKPMKRKVSAPTPFASLLAAARQSMAVESLQMNSLTTSEIHKQYAMASNASLLLSATSTSQASSVLHPVREALSLDIARIHATQCQNTVTSLEREVYPTSELNSWPLIEPLRHQDTLTATAFQHELIEIIPEPWTTVSMSLNEDCSELFVSRYRHGQPPLILRLPFSRQKSDDAEDDMFDYEIGKAELADIIELSNYSCHSSVETNAKGAKTNWWSEREALDLRLQELLINIENIWLGGFRGIFSQHNRDVAQLNRFRKAFDVILGRHLPSRRAPKRGSKSLALDDQVLELFIGLGNDQDGQVDLDEPLSDLLYFVVDMLQFNGERNAYDEIDFDSMAIEVLDALRSYHDVAEETDKDSAHLILVLDRRLHAFPWESLPCLQSSSVSRVDSMLTLRDRILEVRSERLTISKRTGSYILNPGGDLKGTESTMAPELAKLAQTKGSEWTSIVRREPSEDEFRKALTDSATLMYFGHGSGAQYIRPRSIRKLEKCSEVVWLMGCSSGAVQEFDELEPYAVPLAYMAAGRHSEMPISAETVNARYQSSGKCMAVLATLWDVTDKDIDRFSLAVGEEWGLWRPPPESTKLPVKTPKKRIIAAPVTPQKAAKTPRTPKVKHTPAAPKTPARSQSRQAGECKGNSSLVQAVAKSRDACYLRYLNGAAPVVYGVPVYLED</sequence>
<dbReference type="GO" id="GO:0072686">
    <property type="term" value="C:mitotic spindle"/>
    <property type="evidence" value="ECO:0007669"/>
    <property type="project" value="TreeGrafter"/>
</dbReference>
<keyword evidence="8" id="KW-1185">Reference proteome</keyword>
<feature type="region of interest" description="Disordered" evidence="5">
    <location>
        <begin position="41"/>
        <end position="87"/>
    </location>
</feature>
<dbReference type="GO" id="GO:0005737">
    <property type="term" value="C:cytoplasm"/>
    <property type="evidence" value="ECO:0007669"/>
    <property type="project" value="TreeGrafter"/>
</dbReference>
<protein>
    <recommendedName>
        <fullName evidence="2">separase</fullName>
        <ecNumber evidence="2">3.4.22.49</ecNumber>
    </recommendedName>
</protein>
<comment type="caution">
    <text evidence="7">The sequence shown here is derived from an EMBL/GenBank/DDBJ whole genome shotgun (WGS) entry which is preliminary data.</text>
</comment>
<feature type="region of interest" description="Disordered" evidence="5">
    <location>
        <begin position="1177"/>
        <end position="1234"/>
    </location>
</feature>
<evidence type="ECO:0000259" key="6">
    <source>
        <dbReference type="PROSITE" id="PS51700"/>
    </source>
</evidence>
<feature type="compositionally biased region" description="Low complexity" evidence="5">
    <location>
        <begin position="1217"/>
        <end position="1228"/>
    </location>
</feature>
<dbReference type="Pfam" id="PF03568">
    <property type="entry name" value="Separin_C"/>
    <property type="match status" value="1"/>
</dbReference>
<dbReference type="GO" id="GO:0005634">
    <property type="term" value="C:nucleus"/>
    <property type="evidence" value="ECO:0007669"/>
    <property type="project" value="InterPro"/>
</dbReference>
<dbReference type="STRING" id="1047168.A0A0F4GDC7"/>
<evidence type="ECO:0000256" key="4">
    <source>
        <dbReference type="ARBA" id="ARBA00022829"/>
    </source>
</evidence>
<proteinExistence type="predicted"/>
<dbReference type="GO" id="GO:0004197">
    <property type="term" value="F:cysteine-type endopeptidase activity"/>
    <property type="evidence" value="ECO:0007669"/>
    <property type="project" value="InterPro"/>
</dbReference>
<feature type="compositionally biased region" description="Basic residues" evidence="5">
    <location>
        <begin position="115"/>
        <end position="125"/>
    </location>
</feature>
<comment type="catalytic activity">
    <reaction evidence="1">
        <text>All bonds known to be hydrolyzed by this endopeptidase have arginine in P1 and an acidic residue in P4. P6 is often occupied by an acidic residue or by a hydroxy-amino-acid residue, the phosphorylation of which enhances cleavage.</text>
        <dbReference type="EC" id="3.4.22.49"/>
    </reaction>
</comment>
<feature type="region of interest" description="Disordered" evidence="5">
    <location>
        <begin position="1943"/>
        <end position="1983"/>
    </location>
</feature>
<evidence type="ECO:0000313" key="8">
    <source>
        <dbReference type="Proteomes" id="UP000033647"/>
    </source>
</evidence>
<dbReference type="EMBL" id="LAFY01004078">
    <property type="protein sequence ID" value="KJX95349.1"/>
    <property type="molecule type" value="Genomic_DNA"/>
</dbReference>
<dbReference type="EC" id="3.4.22.49" evidence="2"/>
<gene>
    <name evidence="7" type="ORF">TI39_contig4118g00006</name>
</gene>
<evidence type="ECO:0000256" key="3">
    <source>
        <dbReference type="ARBA" id="ARBA00022801"/>
    </source>
</evidence>
<reference evidence="7 8" key="1">
    <citation type="submission" date="2015-03" db="EMBL/GenBank/DDBJ databases">
        <title>RNA-seq based gene annotation and comparative genomics of four Zymoseptoria species reveal species-specific pathogenicity related genes and transposable element activity.</title>
        <authorList>
            <person name="Grandaubert J."/>
            <person name="Bhattacharyya A."/>
            <person name="Stukenbrock E.H."/>
        </authorList>
    </citation>
    <scope>NUCLEOTIDE SEQUENCE [LARGE SCALE GENOMIC DNA]</scope>
    <source>
        <strain evidence="7 8">Zb18110</strain>
    </source>
</reference>
<feature type="region of interest" description="Disordered" evidence="5">
    <location>
        <begin position="115"/>
        <end position="165"/>
    </location>
</feature>
<feature type="compositionally biased region" description="Low complexity" evidence="5">
    <location>
        <begin position="151"/>
        <end position="164"/>
    </location>
</feature>
<dbReference type="PANTHER" id="PTHR12792">
    <property type="entry name" value="EXTRA SPINDLE POLES 1-RELATED"/>
    <property type="match status" value="1"/>
</dbReference>
<evidence type="ECO:0000256" key="1">
    <source>
        <dbReference type="ARBA" id="ARBA00000451"/>
    </source>
</evidence>
<keyword evidence="3" id="KW-0378">Hydrolase</keyword>
<organism evidence="7 8">
    <name type="scientific">Zymoseptoria brevis</name>
    <dbReference type="NCBI Taxonomy" id="1047168"/>
    <lineage>
        <taxon>Eukaryota</taxon>
        <taxon>Fungi</taxon>
        <taxon>Dikarya</taxon>
        <taxon>Ascomycota</taxon>
        <taxon>Pezizomycotina</taxon>
        <taxon>Dothideomycetes</taxon>
        <taxon>Dothideomycetidae</taxon>
        <taxon>Mycosphaerellales</taxon>
        <taxon>Mycosphaerellaceae</taxon>
        <taxon>Zymoseptoria</taxon>
    </lineage>
</organism>
<dbReference type="InterPro" id="IPR030397">
    <property type="entry name" value="SEPARIN_core_dom"/>
</dbReference>
<feature type="compositionally biased region" description="Polar residues" evidence="5">
    <location>
        <begin position="126"/>
        <end position="143"/>
    </location>
</feature>
<feature type="compositionally biased region" description="Basic and acidic residues" evidence="5">
    <location>
        <begin position="69"/>
        <end position="81"/>
    </location>
</feature>
<evidence type="ECO:0000256" key="5">
    <source>
        <dbReference type="SAM" id="MobiDB-lite"/>
    </source>
</evidence>
<dbReference type="InterPro" id="IPR005314">
    <property type="entry name" value="Peptidase_C50"/>
</dbReference>
<feature type="compositionally biased region" description="Polar residues" evidence="5">
    <location>
        <begin position="1970"/>
        <end position="1983"/>
    </location>
</feature>
<keyword evidence="4" id="KW-0159">Chromosome partition</keyword>
<accession>A0A0F4GDC7</accession>
<feature type="compositionally biased region" description="Low complexity" evidence="5">
    <location>
        <begin position="52"/>
        <end position="67"/>
    </location>
</feature>
<name>A0A0F4GDC7_9PEZI</name>
<dbReference type="OrthoDB" id="10255632at2759"/>
<dbReference type="GO" id="GO:0051307">
    <property type="term" value="P:meiotic chromosome separation"/>
    <property type="evidence" value="ECO:0007669"/>
    <property type="project" value="TreeGrafter"/>
</dbReference>
<feature type="domain" description="Peptidase C50" evidence="6">
    <location>
        <begin position="1757"/>
        <end position="1858"/>
    </location>
</feature>
<dbReference type="PROSITE" id="PS51700">
    <property type="entry name" value="SEPARIN"/>
    <property type="match status" value="1"/>
</dbReference>